<dbReference type="PROSITE" id="PS50931">
    <property type="entry name" value="HTH_LYSR"/>
    <property type="match status" value="1"/>
</dbReference>
<feature type="domain" description="HTH lysR-type" evidence="5">
    <location>
        <begin position="5"/>
        <end position="62"/>
    </location>
</feature>
<dbReference type="Gene3D" id="1.10.10.10">
    <property type="entry name" value="Winged helix-like DNA-binding domain superfamily/Winged helix DNA-binding domain"/>
    <property type="match status" value="1"/>
</dbReference>
<evidence type="ECO:0000313" key="7">
    <source>
        <dbReference type="Proteomes" id="UP001428817"/>
    </source>
</evidence>
<dbReference type="Proteomes" id="UP001428817">
    <property type="component" value="Unassembled WGS sequence"/>
</dbReference>
<dbReference type="Pfam" id="PF03466">
    <property type="entry name" value="LysR_substrate"/>
    <property type="match status" value="1"/>
</dbReference>
<evidence type="ECO:0000256" key="3">
    <source>
        <dbReference type="ARBA" id="ARBA00023125"/>
    </source>
</evidence>
<evidence type="ECO:0000259" key="5">
    <source>
        <dbReference type="PROSITE" id="PS50931"/>
    </source>
</evidence>
<dbReference type="PANTHER" id="PTHR30346">
    <property type="entry name" value="TRANSCRIPTIONAL DUAL REGULATOR HCAR-RELATED"/>
    <property type="match status" value="1"/>
</dbReference>
<keyword evidence="3" id="KW-0238">DNA-binding</keyword>
<dbReference type="InterPro" id="IPR005119">
    <property type="entry name" value="LysR_subst-bd"/>
</dbReference>
<evidence type="ECO:0000256" key="2">
    <source>
        <dbReference type="ARBA" id="ARBA00023015"/>
    </source>
</evidence>
<keyword evidence="7" id="KW-1185">Reference proteome</keyword>
<dbReference type="InterPro" id="IPR036390">
    <property type="entry name" value="WH_DNA-bd_sf"/>
</dbReference>
<evidence type="ECO:0000313" key="6">
    <source>
        <dbReference type="EMBL" id="GAA5153869.1"/>
    </source>
</evidence>
<dbReference type="RefSeq" id="WP_185061701.1">
    <property type="nucleotide sequence ID" value="NZ_BAABJP010000008.1"/>
</dbReference>
<proteinExistence type="inferred from homology"/>
<dbReference type="InterPro" id="IPR000847">
    <property type="entry name" value="LysR_HTH_N"/>
</dbReference>
<accession>A0ABP9PXS5</accession>
<dbReference type="PRINTS" id="PR00039">
    <property type="entry name" value="HTHLYSR"/>
</dbReference>
<dbReference type="Gene3D" id="3.40.190.10">
    <property type="entry name" value="Periplasmic binding protein-like II"/>
    <property type="match status" value="2"/>
</dbReference>
<name>A0ABP9PXS5_9PSEU</name>
<evidence type="ECO:0000256" key="4">
    <source>
        <dbReference type="ARBA" id="ARBA00023163"/>
    </source>
</evidence>
<keyword evidence="4" id="KW-0804">Transcription</keyword>
<dbReference type="PANTHER" id="PTHR30346:SF0">
    <property type="entry name" value="HCA OPERON TRANSCRIPTIONAL ACTIVATOR HCAR"/>
    <property type="match status" value="1"/>
</dbReference>
<dbReference type="EMBL" id="BAABJP010000008">
    <property type="protein sequence ID" value="GAA5153869.1"/>
    <property type="molecule type" value="Genomic_DNA"/>
</dbReference>
<keyword evidence="2" id="KW-0805">Transcription regulation</keyword>
<organism evidence="6 7">
    <name type="scientific">Pseudonocardia eucalypti</name>
    <dbReference type="NCBI Taxonomy" id="648755"/>
    <lineage>
        <taxon>Bacteria</taxon>
        <taxon>Bacillati</taxon>
        <taxon>Actinomycetota</taxon>
        <taxon>Actinomycetes</taxon>
        <taxon>Pseudonocardiales</taxon>
        <taxon>Pseudonocardiaceae</taxon>
        <taxon>Pseudonocardia</taxon>
    </lineage>
</organism>
<evidence type="ECO:0000256" key="1">
    <source>
        <dbReference type="ARBA" id="ARBA00009437"/>
    </source>
</evidence>
<dbReference type="InterPro" id="IPR036388">
    <property type="entry name" value="WH-like_DNA-bd_sf"/>
</dbReference>
<comment type="similarity">
    <text evidence="1">Belongs to the LysR transcriptional regulatory family.</text>
</comment>
<dbReference type="Pfam" id="PF00126">
    <property type="entry name" value="HTH_1"/>
    <property type="match status" value="1"/>
</dbReference>
<dbReference type="SUPFAM" id="SSF53850">
    <property type="entry name" value="Periplasmic binding protein-like II"/>
    <property type="match status" value="1"/>
</dbReference>
<dbReference type="SUPFAM" id="SSF46785">
    <property type="entry name" value="Winged helix' DNA-binding domain"/>
    <property type="match status" value="1"/>
</dbReference>
<sequence>MWESVELREIRVFLALAEELHFGRAAEKLGLTQSRVSQSLRQLEGKVGGQLLHRTSRRVSLTPLGERFRERVGGAYRQLAEALQASPDTGGTLRLGTFEPCSAGPHLNAIIARFEAAHPDCEVQVSEISHGTDPLDALRRGEVRLLAIRLPLVAADLAVGPVLTREPRVLAVARTHPLAARASVTLEDVADYRVTECFGVPRSIMRAFVPAATAGGRPLQRIPNSPVKPYEVASLVARGKVVHPTVPSFDDFFGQPEITYRPLTDLPPLESALVSRRDDPDPRVAGFLRVAAEVLSVS</sequence>
<comment type="caution">
    <text evidence="6">The sequence shown here is derived from an EMBL/GenBank/DDBJ whole genome shotgun (WGS) entry which is preliminary data.</text>
</comment>
<gene>
    <name evidence="6" type="ORF">GCM10023321_24810</name>
</gene>
<reference evidence="7" key="1">
    <citation type="journal article" date="2019" name="Int. J. Syst. Evol. Microbiol.">
        <title>The Global Catalogue of Microorganisms (GCM) 10K type strain sequencing project: providing services to taxonomists for standard genome sequencing and annotation.</title>
        <authorList>
            <consortium name="The Broad Institute Genomics Platform"/>
            <consortium name="The Broad Institute Genome Sequencing Center for Infectious Disease"/>
            <person name="Wu L."/>
            <person name="Ma J."/>
        </authorList>
    </citation>
    <scope>NUCLEOTIDE SEQUENCE [LARGE SCALE GENOMIC DNA]</scope>
    <source>
        <strain evidence="7">JCM 18303</strain>
    </source>
</reference>
<protein>
    <submittedName>
        <fullName evidence="6">LysR family transcriptional regulator</fullName>
    </submittedName>
</protein>